<sequence length="278" mass="32097">MLNFLFHRITKYMTLPTDISSCYKGLAIMQLLLNSESSSFIIDACKYYYAKISQNVAQLLPPSSTIGETYNIRKCYQRHLRDGIKTDVVLWWLLYASFYYITGQFNITLKLTDYILSRCSPDMTFVGIHQNCNVHKNNYRQNVHSSMTLNDKMKIATVTNATYLKDLSLIPEELPLNVYEDGIYIPPVVMSHCIRFLCYYHLGNIFNREQALRDLYLTVKTQYFIEPCKISESLAILGICYEISGARDTAYQCYEAALQCDDRISSTAEIRKSKLDGN</sequence>
<dbReference type="OrthoDB" id="6207964at2759"/>
<proteinExistence type="predicted"/>
<evidence type="ECO:0000313" key="1">
    <source>
        <dbReference type="EMBL" id="CAC5421451.1"/>
    </source>
</evidence>
<name>A0A6J8EQU2_MYTCO</name>
<gene>
    <name evidence="1" type="ORF">MCOR_53579</name>
</gene>
<accession>A0A6J8EQU2</accession>
<dbReference type="Proteomes" id="UP000507470">
    <property type="component" value="Unassembled WGS sequence"/>
</dbReference>
<dbReference type="AlphaFoldDB" id="A0A6J8EQU2"/>
<organism evidence="1 2">
    <name type="scientific">Mytilus coruscus</name>
    <name type="common">Sea mussel</name>
    <dbReference type="NCBI Taxonomy" id="42192"/>
    <lineage>
        <taxon>Eukaryota</taxon>
        <taxon>Metazoa</taxon>
        <taxon>Spiralia</taxon>
        <taxon>Lophotrochozoa</taxon>
        <taxon>Mollusca</taxon>
        <taxon>Bivalvia</taxon>
        <taxon>Autobranchia</taxon>
        <taxon>Pteriomorphia</taxon>
        <taxon>Mytilida</taxon>
        <taxon>Mytiloidea</taxon>
        <taxon>Mytilidae</taxon>
        <taxon>Mytilinae</taxon>
        <taxon>Mytilus</taxon>
    </lineage>
</organism>
<dbReference type="EMBL" id="CACVKT020009354">
    <property type="protein sequence ID" value="CAC5421451.1"/>
    <property type="molecule type" value="Genomic_DNA"/>
</dbReference>
<evidence type="ECO:0000313" key="2">
    <source>
        <dbReference type="Proteomes" id="UP000507470"/>
    </source>
</evidence>
<keyword evidence="2" id="KW-1185">Reference proteome</keyword>
<protein>
    <submittedName>
        <fullName evidence="1">Uncharacterized protein</fullName>
    </submittedName>
</protein>
<reference evidence="1 2" key="1">
    <citation type="submission" date="2020-06" db="EMBL/GenBank/DDBJ databases">
        <authorList>
            <person name="Li R."/>
            <person name="Bekaert M."/>
        </authorList>
    </citation>
    <scope>NUCLEOTIDE SEQUENCE [LARGE SCALE GENOMIC DNA]</scope>
    <source>
        <strain evidence="2">wild</strain>
    </source>
</reference>